<dbReference type="EMBL" id="JAAIII010000002">
    <property type="protein sequence ID" value="NMM93542.1"/>
    <property type="molecule type" value="Genomic_DNA"/>
</dbReference>
<name>A0A7Y0HSY5_9BIFI</name>
<keyword evidence="2" id="KW-0812">Transmembrane</keyword>
<evidence type="ECO:0000259" key="3">
    <source>
        <dbReference type="Pfam" id="PF03703"/>
    </source>
</evidence>
<feature type="region of interest" description="Disordered" evidence="1">
    <location>
        <begin position="1"/>
        <end position="21"/>
    </location>
</feature>
<feature type="transmembrane region" description="Helical" evidence="2">
    <location>
        <begin position="68"/>
        <end position="87"/>
    </location>
</feature>
<evidence type="ECO:0000313" key="5">
    <source>
        <dbReference type="Proteomes" id="UP000532194"/>
    </source>
</evidence>
<proteinExistence type="predicted"/>
<comment type="caution">
    <text evidence="4">The sequence shown here is derived from an EMBL/GenBank/DDBJ whole genome shotgun (WGS) entry which is preliminary data.</text>
</comment>
<accession>A0A7Y0HSY5</accession>
<dbReference type="PANTHER" id="PTHR34473:SF2">
    <property type="entry name" value="UPF0699 TRANSMEMBRANE PROTEIN YDBT"/>
    <property type="match status" value="1"/>
</dbReference>
<dbReference type="Pfam" id="PF03703">
    <property type="entry name" value="bPH_2"/>
    <property type="match status" value="1"/>
</dbReference>
<feature type="transmembrane region" description="Helical" evidence="2">
    <location>
        <begin position="33"/>
        <end position="56"/>
    </location>
</feature>
<organism evidence="4 5">
    <name type="scientific">Bifidobacterium oedipodis</name>
    <dbReference type="NCBI Taxonomy" id="2675322"/>
    <lineage>
        <taxon>Bacteria</taxon>
        <taxon>Bacillati</taxon>
        <taxon>Actinomycetota</taxon>
        <taxon>Actinomycetes</taxon>
        <taxon>Bifidobacteriales</taxon>
        <taxon>Bifidobacteriaceae</taxon>
        <taxon>Bifidobacterium</taxon>
    </lineage>
</organism>
<dbReference type="InterPro" id="IPR005182">
    <property type="entry name" value="YdbS-like_PH"/>
</dbReference>
<protein>
    <submittedName>
        <fullName evidence="4">Bacterial PH domain-containing protein</fullName>
    </submittedName>
</protein>
<keyword evidence="5" id="KW-1185">Reference proteome</keyword>
<evidence type="ECO:0000256" key="2">
    <source>
        <dbReference type="SAM" id="Phobius"/>
    </source>
</evidence>
<feature type="compositionally biased region" description="Basic and acidic residues" evidence="1">
    <location>
        <begin position="1"/>
        <end position="11"/>
    </location>
</feature>
<dbReference type="RefSeq" id="WP_169171606.1">
    <property type="nucleotide sequence ID" value="NZ_JAAIII010000002.1"/>
</dbReference>
<gene>
    <name evidence="4" type="ORF">G1C95_0727</name>
</gene>
<dbReference type="AlphaFoldDB" id="A0A7Y0HSY5"/>
<evidence type="ECO:0000313" key="4">
    <source>
        <dbReference type="EMBL" id="NMM93542.1"/>
    </source>
</evidence>
<reference evidence="4 5" key="1">
    <citation type="submission" date="2020-02" db="EMBL/GenBank/DDBJ databases">
        <title>Characterization of phylogenetic diversity of novel bifidobacterial species isolated in Czech ZOOs.</title>
        <authorList>
            <person name="Lugli G.A."/>
            <person name="Vera N.B."/>
            <person name="Ventura M."/>
        </authorList>
    </citation>
    <scope>NUCLEOTIDE SEQUENCE [LARGE SCALE GENOMIC DNA]</scope>
    <source>
        <strain evidence="4 5">DSM 109957</strain>
    </source>
</reference>
<evidence type="ECO:0000256" key="1">
    <source>
        <dbReference type="SAM" id="MobiDB-lite"/>
    </source>
</evidence>
<dbReference type="Proteomes" id="UP000532194">
    <property type="component" value="Unassembled WGS sequence"/>
</dbReference>
<keyword evidence="2" id="KW-1133">Transmembrane helix</keyword>
<sequence length="183" mass="20586">MSHDNKPHDNESGGEPNATAGTWQSLPERVRRVWWMNAAIQSACWLIGDAIGALVLQSTGWWAGWPQALRIGVMALIAAIAVLNPAVQPLQTRYEFAFDRFLIGEHDIRIRTGWLFHQTVTVPYNRVQHVQTKQGPVMRHCNLVTLEIHTASDEHQIEALDPAEAQRVNDLIAKRVLASKEDL</sequence>
<keyword evidence="2" id="KW-0472">Membrane</keyword>
<feature type="domain" description="YdbS-like PH" evidence="3">
    <location>
        <begin position="100"/>
        <end position="171"/>
    </location>
</feature>
<dbReference type="PANTHER" id="PTHR34473">
    <property type="entry name" value="UPF0699 TRANSMEMBRANE PROTEIN YDBS"/>
    <property type="match status" value="1"/>
</dbReference>